<dbReference type="GO" id="GO:0050918">
    <property type="term" value="P:positive chemotaxis"/>
    <property type="evidence" value="ECO:0007669"/>
    <property type="project" value="TreeGrafter"/>
</dbReference>
<feature type="domain" description="Flagellar motor switch protein FliN-like C-terminal" evidence="11">
    <location>
        <begin position="233"/>
        <end position="304"/>
    </location>
</feature>
<evidence type="ECO:0000256" key="7">
    <source>
        <dbReference type="ARBA" id="ARBA00022779"/>
    </source>
</evidence>
<dbReference type="GO" id="GO:0009425">
    <property type="term" value="C:bacterial-type flagellum basal body"/>
    <property type="evidence" value="ECO:0007669"/>
    <property type="project" value="UniProtKB-SubCell"/>
</dbReference>
<dbReference type="STRING" id="1902579.BHV28_02180"/>
<dbReference type="InterPro" id="IPR028976">
    <property type="entry name" value="CheC-like_sf"/>
</dbReference>
<keyword evidence="7" id="KW-0283">Flagellar rotation</keyword>
<protein>
    <recommendedName>
        <fullName evidence="4">Flagellar motor switch protein FliM</fullName>
    </recommendedName>
</protein>
<evidence type="ECO:0000256" key="6">
    <source>
        <dbReference type="ARBA" id="ARBA00022500"/>
    </source>
</evidence>
<dbReference type="Gene3D" id="2.30.330.10">
    <property type="entry name" value="SpoA-like"/>
    <property type="match status" value="1"/>
</dbReference>
<dbReference type="GO" id="GO:0005886">
    <property type="term" value="C:plasma membrane"/>
    <property type="evidence" value="ECO:0007669"/>
    <property type="project" value="UniProtKB-SubCell"/>
</dbReference>
<sequence length="317" mass="35065">MAKAAKPPRTDNRKQDVLAEHILRAAGLSSDDLMAFQHVFRDAASNLCTRLGLYTAAPFTADVQTLETLKTTDLAASLGSDTLVAVLNADRWGGDVLFVLEANLVNMVTDAFFGSGDPGAEKRNGRPFSPVEITVGEKFTQCLAAAMNDIFGTGDTMLFELKSLMPVRQFDAEEFSHARMFCCEMTFAFEATITQLRILLPRSCHRPIQEAVTRMLRTPSNRSDPLWARRLRQEVSRAHIDIEAYAVQGSMTLKNLSELSAGQVLPLPASMVNQVRLRSGEKPLYKCSLGKIGMNFSVRVSDFVDEEEEMIDELVHG</sequence>
<evidence type="ECO:0000256" key="8">
    <source>
        <dbReference type="ARBA" id="ARBA00023136"/>
    </source>
</evidence>
<evidence type="ECO:0000313" key="12">
    <source>
        <dbReference type="EMBL" id="AQS40940.1"/>
    </source>
</evidence>
<dbReference type="Pfam" id="PF01052">
    <property type="entry name" value="FliMN_C"/>
    <property type="match status" value="1"/>
</dbReference>
<dbReference type="Gene3D" id="3.40.1550.10">
    <property type="entry name" value="CheC-like"/>
    <property type="match status" value="1"/>
</dbReference>
<dbReference type="Proteomes" id="UP000188912">
    <property type="component" value="Chromosome"/>
</dbReference>
<proteinExistence type="inferred from homology"/>
<keyword evidence="8" id="KW-0472">Membrane</keyword>
<keyword evidence="5" id="KW-1003">Cell membrane</keyword>
<dbReference type="SUPFAM" id="SSF101801">
    <property type="entry name" value="Surface presentation of antigens (SPOA)"/>
    <property type="match status" value="1"/>
</dbReference>
<reference evidence="12 13" key="1">
    <citation type="journal article" date="2010" name="Science">
        <title>Genomic comparison of the ants Camponotus floridanus and Harpegnathos saltator.</title>
        <authorList>
            <person name="Bonasio R."/>
            <person name="Zhang G."/>
            <person name="Ye C."/>
            <person name="Mutti N.S."/>
            <person name="Fang X."/>
            <person name="Qin N."/>
            <person name="Donahue G."/>
            <person name="Yang P."/>
            <person name="Li Q."/>
            <person name="Li C."/>
            <person name="Zhang P."/>
            <person name="Huang Z."/>
            <person name="Berger S.L."/>
            <person name="Reinberg D."/>
            <person name="Wang J."/>
            <person name="Liebig J."/>
        </authorList>
    </citation>
    <scope>NUCLEOTIDE SEQUENCE [LARGE SCALE GENOMIC DNA]</scope>
    <source>
        <strain evidence="12 13">Hsal</strain>
    </source>
</reference>
<gene>
    <name evidence="12" type="primary">fliM</name>
    <name evidence="12" type="ORF">BHV28_02180</name>
</gene>
<dbReference type="InterPro" id="IPR036429">
    <property type="entry name" value="SpoA-like_sf"/>
</dbReference>
<evidence type="ECO:0000256" key="1">
    <source>
        <dbReference type="ARBA" id="ARBA00004117"/>
    </source>
</evidence>
<evidence type="ECO:0000256" key="2">
    <source>
        <dbReference type="ARBA" id="ARBA00004202"/>
    </source>
</evidence>
<comment type="function">
    <text evidence="10">FliM is one of three proteins (FliG, FliN, FliM) that forms the rotor-mounted switch complex (C ring), located at the base of the basal body. This complex interacts with the CheY and CheZ chemotaxis proteins, in addition to contacting components of the motor that determine the direction of flagellar rotation.</text>
</comment>
<reference evidence="12 13" key="2">
    <citation type="journal article" date="2016" name="Sci. Rep.">
        <title>The genome of Rhizobiales bacteria in predatory ants reveals urease gene functions but no genes for nitrogen fixation.</title>
        <authorList>
            <person name="Neuvonen M.M."/>
            <person name="Tamarit D."/>
            <person name="Naslund K."/>
            <person name="Liebig J."/>
            <person name="Feldhaar H."/>
            <person name="Moran N.A."/>
            <person name="Guy L."/>
            <person name="Andersson S.G."/>
        </authorList>
    </citation>
    <scope>NUCLEOTIDE SEQUENCE [LARGE SCALE GENOMIC DNA]</scope>
    <source>
        <strain evidence="12 13">Hsal</strain>
    </source>
</reference>
<dbReference type="EMBL" id="CP017315">
    <property type="protein sequence ID" value="AQS40940.1"/>
    <property type="molecule type" value="Genomic_DNA"/>
</dbReference>
<dbReference type="PANTHER" id="PTHR30034">
    <property type="entry name" value="FLAGELLAR MOTOR SWITCH PROTEIN FLIM"/>
    <property type="match status" value="1"/>
</dbReference>
<evidence type="ECO:0000256" key="10">
    <source>
        <dbReference type="ARBA" id="ARBA00025044"/>
    </source>
</evidence>
<evidence type="ECO:0000256" key="9">
    <source>
        <dbReference type="ARBA" id="ARBA00023143"/>
    </source>
</evidence>
<keyword evidence="12" id="KW-0966">Cell projection</keyword>
<dbReference type="AlphaFoldDB" id="A0A1U9JSV3"/>
<evidence type="ECO:0000256" key="3">
    <source>
        <dbReference type="ARBA" id="ARBA00011049"/>
    </source>
</evidence>
<keyword evidence="13" id="KW-1185">Reference proteome</keyword>
<evidence type="ECO:0000313" key="13">
    <source>
        <dbReference type="Proteomes" id="UP000188912"/>
    </source>
</evidence>
<dbReference type="Pfam" id="PF02154">
    <property type="entry name" value="FliM"/>
    <property type="match status" value="1"/>
</dbReference>
<dbReference type="InterPro" id="IPR001689">
    <property type="entry name" value="Flag_FliM"/>
</dbReference>
<keyword evidence="6" id="KW-0145">Chemotaxis</keyword>
<name>A0A1U9JSV3_9HYPH</name>
<dbReference type="GO" id="GO:0071978">
    <property type="term" value="P:bacterial-type flagellum-dependent swarming motility"/>
    <property type="evidence" value="ECO:0007669"/>
    <property type="project" value="TreeGrafter"/>
</dbReference>
<organism evidence="12 13">
    <name type="scientific">Candidatus Tokpelaia hoelldobleri</name>
    <dbReference type="NCBI Taxonomy" id="1902579"/>
    <lineage>
        <taxon>Bacteria</taxon>
        <taxon>Pseudomonadati</taxon>
        <taxon>Pseudomonadota</taxon>
        <taxon>Alphaproteobacteria</taxon>
        <taxon>Hyphomicrobiales</taxon>
        <taxon>Candidatus Tokpelaia</taxon>
    </lineage>
</organism>
<keyword evidence="12" id="KW-0969">Cilium</keyword>
<evidence type="ECO:0000256" key="5">
    <source>
        <dbReference type="ARBA" id="ARBA00022475"/>
    </source>
</evidence>
<dbReference type="GO" id="GO:0003774">
    <property type="term" value="F:cytoskeletal motor activity"/>
    <property type="evidence" value="ECO:0007669"/>
    <property type="project" value="InterPro"/>
</dbReference>
<evidence type="ECO:0000256" key="4">
    <source>
        <dbReference type="ARBA" id="ARBA00021898"/>
    </source>
</evidence>
<dbReference type="KEGG" id="thd:BHV28_02180"/>
<comment type="similarity">
    <text evidence="3">Belongs to the FliM family.</text>
</comment>
<evidence type="ECO:0000259" key="11">
    <source>
        <dbReference type="Pfam" id="PF01052"/>
    </source>
</evidence>
<comment type="subcellular location">
    <subcellularLocation>
        <location evidence="1">Bacterial flagellum basal body</location>
    </subcellularLocation>
    <subcellularLocation>
        <location evidence="2">Cell membrane</location>
        <topology evidence="2">Peripheral membrane protein</topology>
    </subcellularLocation>
</comment>
<dbReference type="InterPro" id="IPR001543">
    <property type="entry name" value="FliN-like_C"/>
</dbReference>
<keyword evidence="9" id="KW-0975">Bacterial flagellum</keyword>
<dbReference type="PANTHER" id="PTHR30034:SF6">
    <property type="entry name" value="YOP PROTEINS TRANSLOCATION PROTEIN Q"/>
    <property type="match status" value="1"/>
</dbReference>
<accession>A0A1U9JSV3</accession>
<keyword evidence="12" id="KW-0282">Flagellum</keyword>